<dbReference type="PROSITE" id="PS51883">
    <property type="entry name" value="OBG"/>
    <property type="match status" value="1"/>
</dbReference>
<dbReference type="SUPFAM" id="SSF52540">
    <property type="entry name" value="P-loop containing nucleoside triphosphate hydrolases"/>
    <property type="match status" value="1"/>
</dbReference>
<dbReference type="GO" id="GO:0003924">
    <property type="term" value="F:GTPase activity"/>
    <property type="evidence" value="ECO:0007669"/>
    <property type="project" value="InterPro"/>
</dbReference>
<dbReference type="InterPro" id="IPR036726">
    <property type="entry name" value="GTP1_OBG_dom_sf"/>
</dbReference>
<dbReference type="OMA" id="PRVGHWE"/>
<evidence type="ECO:0000256" key="2">
    <source>
        <dbReference type="ARBA" id="ARBA00022741"/>
    </source>
</evidence>
<dbReference type="AlphaFoldDB" id="A0A151ZIQ3"/>
<dbReference type="InParanoid" id="A0A151ZIQ3"/>
<dbReference type="GO" id="GO:0000287">
    <property type="term" value="F:magnesium ion binding"/>
    <property type="evidence" value="ECO:0007669"/>
    <property type="project" value="InterPro"/>
</dbReference>
<dbReference type="HAMAP" id="MF_01454">
    <property type="entry name" value="GTPase_Obg"/>
    <property type="match status" value="1"/>
</dbReference>
<dbReference type="InterPro" id="IPR045086">
    <property type="entry name" value="OBG_GTPase"/>
</dbReference>
<dbReference type="PANTHER" id="PTHR11702:SF31">
    <property type="entry name" value="MITOCHONDRIAL RIBOSOME-ASSOCIATED GTPASE 2"/>
    <property type="match status" value="1"/>
</dbReference>
<evidence type="ECO:0000259" key="6">
    <source>
        <dbReference type="PROSITE" id="PS51883"/>
    </source>
</evidence>
<accession>A0A151ZIQ3</accession>
<dbReference type="FunCoup" id="A0A151ZIQ3">
    <property type="interactions" value="268"/>
</dbReference>
<evidence type="ECO:0000313" key="8">
    <source>
        <dbReference type="Proteomes" id="UP000076078"/>
    </source>
</evidence>
<keyword evidence="3" id="KW-0342">GTP-binding</keyword>
<dbReference type="Gene3D" id="3.40.50.300">
    <property type="entry name" value="P-loop containing nucleotide triphosphate hydrolases"/>
    <property type="match status" value="1"/>
</dbReference>
<keyword evidence="2" id="KW-0547">Nucleotide-binding</keyword>
<protein>
    <submittedName>
        <fullName evidence="7">GTP1/OBG family protein</fullName>
    </submittedName>
</protein>
<evidence type="ECO:0000256" key="3">
    <source>
        <dbReference type="ARBA" id="ARBA00023134"/>
    </source>
</evidence>
<dbReference type="InterPro" id="IPR006169">
    <property type="entry name" value="GTP1_OBG_dom"/>
</dbReference>
<proteinExistence type="inferred from homology"/>
<feature type="region of interest" description="Disordered" evidence="4">
    <location>
        <begin position="137"/>
        <end position="156"/>
    </location>
</feature>
<comment type="similarity">
    <text evidence="1">Belongs to the TRAFAC class OBG-HflX-like GTPase superfamily. OBG GTPase family.</text>
</comment>
<dbReference type="GO" id="GO:0005739">
    <property type="term" value="C:mitochondrion"/>
    <property type="evidence" value="ECO:0007669"/>
    <property type="project" value="TreeGrafter"/>
</dbReference>
<dbReference type="Pfam" id="PF01926">
    <property type="entry name" value="MMR_HSR1"/>
    <property type="match status" value="1"/>
</dbReference>
<dbReference type="CDD" id="cd01898">
    <property type="entry name" value="Obg"/>
    <property type="match status" value="1"/>
</dbReference>
<feature type="domain" description="OBG-type G" evidence="5">
    <location>
        <begin position="308"/>
        <end position="546"/>
    </location>
</feature>
<dbReference type="GO" id="GO:0042254">
    <property type="term" value="P:ribosome biogenesis"/>
    <property type="evidence" value="ECO:0007669"/>
    <property type="project" value="UniProtKB-UniRule"/>
</dbReference>
<dbReference type="SUPFAM" id="SSF82051">
    <property type="entry name" value="Obg GTP-binding protein N-terminal domain"/>
    <property type="match status" value="1"/>
</dbReference>
<dbReference type="Pfam" id="PF01018">
    <property type="entry name" value="GTP1_OBG"/>
    <property type="match status" value="2"/>
</dbReference>
<dbReference type="STRING" id="361077.A0A151ZIQ3"/>
<evidence type="ECO:0000259" key="5">
    <source>
        <dbReference type="PROSITE" id="PS51710"/>
    </source>
</evidence>
<comment type="caution">
    <text evidence="7">The sequence shown here is derived from an EMBL/GenBank/DDBJ whole genome shotgun (WGS) entry which is preliminary data.</text>
</comment>
<dbReference type="EMBL" id="LODT01000025">
    <property type="protein sequence ID" value="KYQ93836.1"/>
    <property type="molecule type" value="Genomic_DNA"/>
</dbReference>
<sequence length="550" mass="61173">MIRLIKVNYGSTGINKNILGFLKNRHYSTKNVATSIVSDEFKKMDLMSVEELRDVAESMGSTTPFKNIDYAYNQSMFTDRVRMKLQAGNGGNGSVHFFRAKYIPLGPPDGGPGGDGADIIIRADYNDNNLSHLSRNYKGEHGGNGLGQKKSGKNGEDIVISVPPGTVIRELQLIQEDGEVEEEEEEGIIMKKDSRFDPSSKDFDVDLYAKALNSPVIGGVVQDEMNVHYNKGGNLSQEIKAEKQKKWKIVKTIVDLDNFGDEILIAKGGKGGRGNASYATGSNRSPEYAQKGIPGEIRNVEVELKILADFGLVGYPNAGKSTLLSVISNAIPKIRDYAFTTLNPYVGVIEFEDLNKKSKKSKLENLSKRKRKVATEFDSLTATIADLPGIIEGAHLDVGLGLDFLKHIERTKVLVYVIDMSNNGVPAFWDGKPLEIVSNRYSYVSDEDEIKQVKMEIKDKIYDESYRSPWRDFVSLLEELESYQEGLTSKPSIIIANKMDKDYAHEHLKIFKKAVGKLVQCPIIPISAQNSTNIKEIKLQLSKIIYKDSL</sequence>
<dbReference type="InterPro" id="IPR027417">
    <property type="entry name" value="P-loop_NTPase"/>
</dbReference>
<evidence type="ECO:0000313" key="7">
    <source>
        <dbReference type="EMBL" id="KYQ93836.1"/>
    </source>
</evidence>
<dbReference type="InterPro" id="IPR014100">
    <property type="entry name" value="GTP-bd_Obg/CgtA"/>
</dbReference>
<dbReference type="PRINTS" id="PR00326">
    <property type="entry name" value="GTP1OBG"/>
</dbReference>
<evidence type="ECO:0000256" key="4">
    <source>
        <dbReference type="SAM" id="MobiDB-lite"/>
    </source>
</evidence>
<gene>
    <name evidence="7" type="ORF">DLAC_05234</name>
</gene>
<keyword evidence="8" id="KW-1185">Reference proteome</keyword>
<dbReference type="PROSITE" id="PS51710">
    <property type="entry name" value="G_OBG"/>
    <property type="match status" value="1"/>
</dbReference>
<dbReference type="PANTHER" id="PTHR11702">
    <property type="entry name" value="DEVELOPMENTALLY REGULATED GTP-BINDING PROTEIN-RELATED"/>
    <property type="match status" value="1"/>
</dbReference>
<evidence type="ECO:0000256" key="1">
    <source>
        <dbReference type="ARBA" id="ARBA00007699"/>
    </source>
</evidence>
<organism evidence="7 8">
    <name type="scientific">Tieghemostelium lacteum</name>
    <name type="common">Slime mold</name>
    <name type="synonym">Dictyostelium lacteum</name>
    <dbReference type="NCBI Taxonomy" id="361077"/>
    <lineage>
        <taxon>Eukaryota</taxon>
        <taxon>Amoebozoa</taxon>
        <taxon>Evosea</taxon>
        <taxon>Eumycetozoa</taxon>
        <taxon>Dictyostelia</taxon>
        <taxon>Dictyosteliales</taxon>
        <taxon>Raperosteliaceae</taxon>
        <taxon>Tieghemostelium</taxon>
    </lineage>
</organism>
<dbReference type="GO" id="GO:0005525">
    <property type="term" value="F:GTP binding"/>
    <property type="evidence" value="ECO:0007669"/>
    <property type="project" value="UniProtKB-KW"/>
</dbReference>
<reference evidence="7 8" key="1">
    <citation type="submission" date="2015-12" db="EMBL/GenBank/DDBJ databases">
        <title>Dictyostelia acquired genes for synthesis and detection of signals that induce cell-type specialization by lateral gene transfer from prokaryotes.</title>
        <authorList>
            <person name="Gloeckner G."/>
            <person name="Schaap P."/>
        </authorList>
    </citation>
    <scope>NUCLEOTIDE SEQUENCE [LARGE SCALE GENOMIC DNA]</scope>
    <source>
        <strain evidence="7 8">TK</strain>
    </source>
</reference>
<dbReference type="InterPro" id="IPR006073">
    <property type="entry name" value="GTP-bd"/>
</dbReference>
<dbReference type="OrthoDB" id="347018at2759"/>
<name>A0A151ZIQ3_TIELA</name>
<dbReference type="Proteomes" id="UP000076078">
    <property type="component" value="Unassembled WGS sequence"/>
</dbReference>
<dbReference type="Gene3D" id="2.70.210.12">
    <property type="entry name" value="GTP1/OBG domain"/>
    <property type="match status" value="1"/>
</dbReference>
<dbReference type="InterPro" id="IPR031167">
    <property type="entry name" value="G_OBG"/>
</dbReference>
<feature type="domain" description="Obg" evidence="6">
    <location>
        <begin position="75"/>
        <end position="307"/>
    </location>
</feature>